<proteinExistence type="predicted"/>
<geneLocation type="plasmid" evidence="4">
    <name>pjcm18538 dna</name>
</geneLocation>
<organism evidence="3 4">
    <name type="scientific">Mycolicibacterium arabiense</name>
    <dbReference type="NCBI Taxonomy" id="1286181"/>
    <lineage>
        <taxon>Bacteria</taxon>
        <taxon>Bacillati</taxon>
        <taxon>Actinomycetota</taxon>
        <taxon>Actinomycetes</taxon>
        <taxon>Mycobacteriales</taxon>
        <taxon>Mycobacteriaceae</taxon>
        <taxon>Mycolicibacterium</taxon>
    </lineage>
</organism>
<evidence type="ECO:0000313" key="4">
    <source>
        <dbReference type="Proteomes" id="UP000467428"/>
    </source>
</evidence>
<feature type="compositionally biased region" description="Basic and acidic residues" evidence="1">
    <location>
        <begin position="179"/>
        <end position="188"/>
    </location>
</feature>
<feature type="transmembrane region" description="Helical" evidence="2">
    <location>
        <begin position="64"/>
        <end position="82"/>
    </location>
</feature>
<accession>A0A7I7S2T7</accession>
<evidence type="ECO:0000256" key="1">
    <source>
        <dbReference type="SAM" id="MobiDB-lite"/>
    </source>
</evidence>
<keyword evidence="2" id="KW-1133">Transmembrane helix</keyword>
<dbReference type="KEGG" id="marz:MARA_46820"/>
<dbReference type="EMBL" id="AP022593">
    <property type="protein sequence ID" value="BBY51214.1"/>
    <property type="molecule type" value="Genomic_DNA"/>
</dbReference>
<dbReference type="AlphaFoldDB" id="A0A7I7S2T7"/>
<feature type="region of interest" description="Disordered" evidence="1">
    <location>
        <begin position="162"/>
        <end position="236"/>
    </location>
</feature>
<feature type="transmembrane region" description="Helical" evidence="2">
    <location>
        <begin position="102"/>
        <end position="122"/>
    </location>
</feature>
<feature type="transmembrane region" description="Helical" evidence="2">
    <location>
        <begin position="12"/>
        <end position="29"/>
    </location>
</feature>
<evidence type="ECO:0000256" key="2">
    <source>
        <dbReference type="SAM" id="Phobius"/>
    </source>
</evidence>
<feature type="transmembrane region" description="Helical" evidence="2">
    <location>
        <begin position="35"/>
        <end position="57"/>
    </location>
</feature>
<gene>
    <name evidence="3" type="ORF">MARA_46820</name>
</gene>
<keyword evidence="4" id="KW-1185">Reference proteome</keyword>
<keyword evidence="2" id="KW-0472">Membrane</keyword>
<sequence length="236" mass="23921">MATTDSGLAARVTAIASIGAAVIHFAVMPDHWRDWVPSGVFFAGIAVFQLAWGLAVLTRRPGAVLLATGILANLGSVALWALSRTAGAPFGPHAGEPELVQAAGICSLMLQGYVVMGAAWLWSRGRRSGAIPVFGYGLVLLGATSVIAAAAAVGVASGLQHQHHSGTEAAHGGHAPATAEDHAQHDHSTPAVPPQPVPGAPAQLADTGKRPPPRVVVVEPAAPAPAESDGHDHDHG</sequence>
<name>A0A7I7S2T7_9MYCO</name>
<keyword evidence="2" id="KW-0812">Transmembrane</keyword>
<feature type="compositionally biased region" description="Low complexity" evidence="1">
    <location>
        <begin position="215"/>
        <end position="227"/>
    </location>
</feature>
<feature type="transmembrane region" description="Helical" evidence="2">
    <location>
        <begin position="134"/>
        <end position="156"/>
    </location>
</feature>
<evidence type="ECO:0000313" key="3">
    <source>
        <dbReference type="EMBL" id="BBY51214.1"/>
    </source>
</evidence>
<protein>
    <submittedName>
        <fullName evidence="3">Uncharacterized protein</fullName>
    </submittedName>
</protein>
<dbReference type="Proteomes" id="UP000467428">
    <property type="component" value="Chromosome"/>
</dbReference>
<reference evidence="3 4" key="1">
    <citation type="journal article" date="2019" name="Emerg. Microbes Infect.">
        <title>Comprehensive subspecies identification of 175 nontuberculous mycobacteria species based on 7547 genomic profiles.</title>
        <authorList>
            <person name="Matsumoto Y."/>
            <person name="Kinjo T."/>
            <person name="Motooka D."/>
            <person name="Nabeya D."/>
            <person name="Jung N."/>
            <person name="Uechi K."/>
            <person name="Horii T."/>
            <person name="Iida T."/>
            <person name="Fujita J."/>
            <person name="Nakamura S."/>
        </authorList>
    </citation>
    <scope>NUCLEOTIDE SEQUENCE [LARGE SCALE GENOMIC DNA]</scope>
    <source>
        <strain evidence="3 4">JCM 18538</strain>
    </source>
</reference>